<keyword evidence="2" id="KW-1185">Reference proteome</keyword>
<protein>
    <submittedName>
        <fullName evidence="1">Uncharacterized protein</fullName>
    </submittedName>
</protein>
<dbReference type="EMBL" id="SFCI01000441">
    <property type="protein sequence ID" value="TFY79792.1"/>
    <property type="molecule type" value="Genomic_DNA"/>
</dbReference>
<evidence type="ECO:0000313" key="1">
    <source>
        <dbReference type="EMBL" id="TFY79792.1"/>
    </source>
</evidence>
<evidence type="ECO:0000313" key="2">
    <source>
        <dbReference type="Proteomes" id="UP000298061"/>
    </source>
</evidence>
<dbReference type="Proteomes" id="UP000298061">
    <property type="component" value="Unassembled WGS sequence"/>
</dbReference>
<proteinExistence type="predicted"/>
<accession>A0A4Y9ZY99</accession>
<organism evidence="1 2">
    <name type="scientific">Hericium alpestre</name>
    <dbReference type="NCBI Taxonomy" id="135208"/>
    <lineage>
        <taxon>Eukaryota</taxon>
        <taxon>Fungi</taxon>
        <taxon>Dikarya</taxon>
        <taxon>Basidiomycota</taxon>
        <taxon>Agaricomycotina</taxon>
        <taxon>Agaricomycetes</taxon>
        <taxon>Russulales</taxon>
        <taxon>Hericiaceae</taxon>
        <taxon>Hericium</taxon>
    </lineage>
</organism>
<dbReference type="AlphaFoldDB" id="A0A4Y9ZY99"/>
<gene>
    <name evidence="1" type="ORF">EWM64_g4221</name>
</gene>
<name>A0A4Y9ZY99_9AGAM</name>
<comment type="caution">
    <text evidence="1">The sequence shown here is derived from an EMBL/GenBank/DDBJ whole genome shotgun (WGS) entry which is preliminary data.</text>
</comment>
<sequence>MAVFYPVFVVTITSTVLTTHFDLRIAHDFDNILKEKDDLQEYYKLHFHPCFV</sequence>
<reference evidence="1 2" key="1">
    <citation type="submission" date="2019-02" db="EMBL/GenBank/DDBJ databases">
        <title>Genome sequencing of the rare red list fungi Hericium alpestre (H. flagellum).</title>
        <authorList>
            <person name="Buettner E."/>
            <person name="Kellner H."/>
        </authorList>
    </citation>
    <scope>NUCLEOTIDE SEQUENCE [LARGE SCALE GENOMIC DNA]</scope>
    <source>
        <strain evidence="1 2">DSM 108284</strain>
    </source>
</reference>